<reference evidence="3 4" key="1">
    <citation type="submission" date="2024-05" db="EMBL/GenBank/DDBJ databases">
        <authorList>
            <person name="Venkateswaran K."/>
        </authorList>
    </citation>
    <scope>NUCLEOTIDE SEQUENCE [LARGE SCALE GENOMIC DNA]</scope>
    <source>
        <strain evidence="3 4">179-C4-2-HS</strain>
    </source>
</reference>
<evidence type="ECO:0000313" key="3">
    <source>
        <dbReference type="EMBL" id="MFB3167780.1"/>
    </source>
</evidence>
<gene>
    <name evidence="3" type="ORF">P5G62_011755</name>
</gene>
<dbReference type="SUPFAM" id="SSF47413">
    <property type="entry name" value="lambda repressor-like DNA-binding domains"/>
    <property type="match status" value="1"/>
</dbReference>
<sequence length="122" mass="14445">MNYKIKALRKKNGDTLKELSSKINYDYSNLSKIERGIYQPSLEILKKISEVYSVSINYFFEECDSYTPDERNFIGELDICNEELLNKYELVLDGKKLSEKELEFVIEVIRNLRNTFNNNNKQ</sequence>
<keyword evidence="4" id="KW-1185">Reference proteome</keyword>
<protein>
    <submittedName>
        <fullName evidence="3">Helix-turn-helix transcriptional regulator</fullName>
    </submittedName>
</protein>
<dbReference type="Pfam" id="PF01381">
    <property type="entry name" value="HTH_3"/>
    <property type="match status" value="1"/>
</dbReference>
<dbReference type="PROSITE" id="PS50943">
    <property type="entry name" value="HTH_CROC1"/>
    <property type="match status" value="1"/>
</dbReference>
<comment type="caution">
    <text evidence="3">The sequence shown here is derived from an EMBL/GenBank/DDBJ whole genome shotgun (WGS) entry which is preliminary data.</text>
</comment>
<organism evidence="3 4">
    <name type="scientific">Neobacillus driksii</name>
    <dbReference type="NCBI Taxonomy" id="3035913"/>
    <lineage>
        <taxon>Bacteria</taxon>
        <taxon>Bacillati</taxon>
        <taxon>Bacillota</taxon>
        <taxon>Bacilli</taxon>
        <taxon>Bacillales</taxon>
        <taxon>Bacillaceae</taxon>
        <taxon>Neobacillus</taxon>
    </lineage>
</organism>
<evidence type="ECO:0000259" key="2">
    <source>
        <dbReference type="PROSITE" id="PS50943"/>
    </source>
</evidence>
<dbReference type="CDD" id="cd00093">
    <property type="entry name" value="HTH_XRE"/>
    <property type="match status" value="1"/>
</dbReference>
<feature type="domain" description="HTH cro/C1-type" evidence="2">
    <location>
        <begin position="5"/>
        <end position="59"/>
    </location>
</feature>
<dbReference type="InterPro" id="IPR010982">
    <property type="entry name" value="Lambda_DNA-bd_dom_sf"/>
</dbReference>
<dbReference type="SMART" id="SM00530">
    <property type="entry name" value="HTH_XRE"/>
    <property type="match status" value="1"/>
</dbReference>
<keyword evidence="1" id="KW-0238">DNA-binding</keyword>
<name>A0ABV4YSE6_9BACI</name>
<dbReference type="InterPro" id="IPR050807">
    <property type="entry name" value="TransReg_Diox_bact_type"/>
</dbReference>
<dbReference type="RefSeq" id="WP_306074133.1">
    <property type="nucleotide sequence ID" value="NZ_JAROBZ020000001.1"/>
</dbReference>
<dbReference type="Gene3D" id="1.10.260.40">
    <property type="entry name" value="lambda repressor-like DNA-binding domains"/>
    <property type="match status" value="1"/>
</dbReference>
<dbReference type="Proteomes" id="UP001241748">
    <property type="component" value="Unassembled WGS sequence"/>
</dbReference>
<dbReference type="PANTHER" id="PTHR46797:SF1">
    <property type="entry name" value="METHYLPHOSPHONATE SYNTHASE"/>
    <property type="match status" value="1"/>
</dbReference>
<proteinExistence type="predicted"/>
<dbReference type="EMBL" id="JAROBZ020000001">
    <property type="protein sequence ID" value="MFB3167780.1"/>
    <property type="molecule type" value="Genomic_DNA"/>
</dbReference>
<dbReference type="PANTHER" id="PTHR46797">
    <property type="entry name" value="HTH-TYPE TRANSCRIPTIONAL REGULATOR"/>
    <property type="match status" value="1"/>
</dbReference>
<accession>A0ABV4YSE6</accession>
<dbReference type="InterPro" id="IPR001387">
    <property type="entry name" value="Cro/C1-type_HTH"/>
</dbReference>
<evidence type="ECO:0000313" key="4">
    <source>
        <dbReference type="Proteomes" id="UP001241748"/>
    </source>
</evidence>
<evidence type="ECO:0000256" key="1">
    <source>
        <dbReference type="ARBA" id="ARBA00023125"/>
    </source>
</evidence>